<dbReference type="PROSITE" id="PS50109">
    <property type="entry name" value="HIS_KIN"/>
    <property type="match status" value="1"/>
</dbReference>
<dbReference type="SMART" id="SM00387">
    <property type="entry name" value="HATPase_c"/>
    <property type="match status" value="1"/>
</dbReference>
<dbReference type="Proteomes" id="UP000271925">
    <property type="component" value="Unassembled WGS sequence"/>
</dbReference>
<accession>A0A3P1BAH3</accession>
<proteinExistence type="predicted"/>
<feature type="domain" description="Histidine kinase" evidence="7">
    <location>
        <begin position="434"/>
        <end position="680"/>
    </location>
</feature>
<dbReference type="RefSeq" id="WP_124879366.1">
    <property type="nucleotide sequence ID" value="NZ_RQJO01000016.1"/>
</dbReference>
<evidence type="ECO:0000256" key="4">
    <source>
        <dbReference type="PROSITE-ProRule" id="PRU00339"/>
    </source>
</evidence>
<dbReference type="PANTHER" id="PTHR43065">
    <property type="entry name" value="SENSOR HISTIDINE KINASE"/>
    <property type="match status" value="1"/>
</dbReference>
<evidence type="ECO:0000256" key="1">
    <source>
        <dbReference type="ARBA" id="ARBA00000085"/>
    </source>
</evidence>
<keyword evidence="6" id="KW-0472">Membrane</keyword>
<keyword evidence="3" id="KW-0597">Phosphoprotein</keyword>
<dbReference type="SMART" id="SM00028">
    <property type="entry name" value="TPR"/>
    <property type="match status" value="5"/>
</dbReference>
<comment type="catalytic activity">
    <reaction evidence="1">
        <text>ATP + protein L-histidine = ADP + protein N-phospho-L-histidine.</text>
        <dbReference type="EC" id="2.7.13.3"/>
    </reaction>
</comment>
<keyword evidence="4" id="KW-0802">TPR repeat</keyword>
<keyword evidence="8" id="KW-0808">Transferase</keyword>
<feature type="repeat" description="TPR" evidence="4">
    <location>
        <begin position="172"/>
        <end position="205"/>
    </location>
</feature>
<dbReference type="InterPro" id="IPR003594">
    <property type="entry name" value="HATPase_dom"/>
</dbReference>
<dbReference type="SMART" id="SM00388">
    <property type="entry name" value="HisKA"/>
    <property type="match status" value="1"/>
</dbReference>
<organism evidence="8 9">
    <name type="scientific">Larkinella rosea</name>
    <dbReference type="NCBI Taxonomy" id="2025312"/>
    <lineage>
        <taxon>Bacteria</taxon>
        <taxon>Pseudomonadati</taxon>
        <taxon>Bacteroidota</taxon>
        <taxon>Cytophagia</taxon>
        <taxon>Cytophagales</taxon>
        <taxon>Spirosomataceae</taxon>
        <taxon>Larkinella</taxon>
    </lineage>
</organism>
<gene>
    <name evidence="8" type="ORF">EHT25_31150</name>
</gene>
<dbReference type="InterPro" id="IPR003661">
    <property type="entry name" value="HisK_dim/P_dom"/>
</dbReference>
<feature type="repeat" description="TPR" evidence="4">
    <location>
        <begin position="86"/>
        <end position="119"/>
    </location>
</feature>
<name>A0A3P1BAH3_9BACT</name>
<evidence type="ECO:0000256" key="5">
    <source>
        <dbReference type="SAM" id="Coils"/>
    </source>
</evidence>
<evidence type="ECO:0000256" key="2">
    <source>
        <dbReference type="ARBA" id="ARBA00012438"/>
    </source>
</evidence>
<dbReference type="PRINTS" id="PR00344">
    <property type="entry name" value="BCTRLSENSOR"/>
</dbReference>
<keyword evidence="6" id="KW-1133">Transmembrane helix</keyword>
<dbReference type="InterPro" id="IPR036097">
    <property type="entry name" value="HisK_dim/P_sf"/>
</dbReference>
<dbReference type="Gene3D" id="1.25.40.10">
    <property type="entry name" value="Tetratricopeptide repeat domain"/>
    <property type="match status" value="2"/>
</dbReference>
<keyword evidence="5" id="KW-0175">Coiled coil</keyword>
<dbReference type="InterPro" id="IPR019734">
    <property type="entry name" value="TPR_rpt"/>
</dbReference>
<reference evidence="8 9" key="1">
    <citation type="submission" date="2018-11" db="EMBL/GenBank/DDBJ databases">
        <authorList>
            <person name="Zhou Z."/>
            <person name="Wang G."/>
        </authorList>
    </citation>
    <scope>NUCLEOTIDE SEQUENCE [LARGE SCALE GENOMIC DNA]</scope>
    <source>
        <strain evidence="8 9">KCTC52004</strain>
    </source>
</reference>
<evidence type="ECO:0000259" key="7">
    <source>
        <dbReference type="PROSITE" id="PS50109"/>
    </source>
</evidence>
<comment type="caution">
    <text evidence="8">The sequence shown here is derived from an EMBL/GenBank/DDBJ whole genome shotgun (WGS) entry which is preliminary data.</text>
</comment>
<dbReference type="InterPro" id="IPR011990">
    <property type="entry name" value="TPR-like_helical_dom_sf"/>
</dbReference>
<dbReference type="Gene3D" id="3.30.565.10">
    <property type="entry name" value="Histidine kinase-like ATPase, C-terminal domain"/>
    <property type="match status" value="1"/>
</dbReference>
<evidence type="ECO:0000256" key="6">
    <source>
        <dbReference type="SAM" id="Phobius"/>
    </source>
</evidence>
<feature type="coiled-coil region" evidence="5">
    <location>
        <begin position="388"/>
        <end position="425"/>
    </location>
</feature>
<feature type="transmembrane region" description="Helical" evidence="6">
    <location>
        <begin position="360"/>
        <end position="378"/>
    </location>
</feature>
<dbReference type="CDD" id="cd00082">
    <property type="entry name" value="HisKA"/>
    <property type="match status" value="1"/>
</dbReference>
<sequence>MKLLIRTILLPVVFLIGGNGRLVCAQSAEIDSLKRQLAHQPADTNRVRLLNQLGRLYLDIKPDTTYRLAQQAYQLAQELDDKPGRARGLSIMGSSLASLGDYPKAIRSFQQSLQISRSIHDLTATYRTLNNMAAPYQDQKDHRQALRLLQEAQRIFELVHRNDSQRDAHSYATLYGNLGEAFLKIDQLDSADYYLRQALPLSEQQGGRIVLEHNLYQLGDLQLKRHDTTAALAYYRRGLVAARESNTTVILADIYLRIATVYQAKGPIDSCIVNARRALLAGQQSGYLNVILSTSELLTKLYEGRDNTQALRYYKVAVAAKDSLFSQEKLKQLLTLGFEEQQRRQEQAATAALYQNRIRLYGLSGLVAVVVLVAGLLWRNNQRQRRSNQLLTLQKTELDQQRSKAEQALRELQTTQNQLIQKEKMASLGELTAGIAHEIQNPLNFVNNFAEVGTELVDEFREDMVPQLLPAQKELAGAFLEDLSQSLNKIAHHGRRADAIVKGMLAHSRATTGTREPTNLNALANEYLQLACQGMRTKDKNPVDVTIHTDFEEGLRPVMVIPQDIGRVLLNVYNNAFYAVQEKKNRLPTTESYQPTVWLRTWQEADQVIIEVHDNGMGIPESAIEKVFQPFFTTKPTGEGTGLGLSLSYDLVTKGHGGKLSVVSEPGQFTRMQIALPLGLIPQPA</sequence>
<keyword evidence="8" id="KW-0418">Kinase</keyword>
<dbReference type="Pfam" id="PF13424">
    <property type="entry name" value="TPR_12"/>
    <property type="match status" value="1"/>
</dbReference>
<dbReference type="SUPFAM" id="SSF55874">
    <property type="entry name" value="ATPase domain of HSP90 chaperone/DNA topoisomerase II/histidine kinase"/>
    <property type="match status" value="1"/>
</dbReference>
<dbReference type="InterPro" id="IPR036890">
    <property type="entry name" value="HATPase_C_sf"/>
</dbReference>
<dbReference type="Pfam" id="PF00512">
    <property type="entry name" value="HisKA"/>
    <property type="match status" value="1"/>
</dbReference>
<evidence type="ECO:0000256" key="3">
    <source>
        <dbReference type="ARBA" id="ARBA00022553"/>
    </source>
</evidence>
<dbReference type="SUPFAM" id="SSF47384">
    <property type="entry name" value="Homodimeric domain of signal transducing histidine kinase"/>
    <property type="match status" value="1"/>
</dbReference>
<dbReference type="PROSITE" id="PS50005">
    <property type="entry name" value="TPR"/>
    <property type="match status" value="2"/>
</dbReference>
<protein>
    <recommendedName>
        <fullName evidence="2">histidine kinase</fullName>
        <ecNumber evidence="2">2.7.13.3</ecNumber>
    </recommendedName>
</protein>
<keyword evidence="6" id="KW-0812">Transmembrane</keyword>
<evidence type="ECO:0000313" key="9">
    <source>
        <dbReference type="Proteomes" id="UP000271925"/>
    </source>
</evidence>
<dbReference type="GO" id="GO:0000155">
    <property type="term" value="F:phosphorelay sensor kinase activity"/>
    <property type="evidence" value="ECO:0007669"/>
    <property type="project" value="InterPro"/>
</dbReference>
<dbReference type="InterPro" id="IPR005467">
    <property type="entry name" value="His_kinase_dom"/>
</dbReference>
<dbReference type="InterPro" id="IPR004358">
    <property type="entry name" value="Sig_transdc_His_kin-like_C"/>
</dbReference>
<dbReference type="Gene3D" id="1.10.287.130">
    <property type="match status" value="1"/>
</dbReference>
<dbReference type="Pfam" id="PF02518">
    <property type="entry name" value="HATPase_c"/>
    <property type="match status" value="1"/>
</dbReference>
<dbReference type="EC" id="2.7.13.3" evidence="2"/>
<dbReference type="SUPFAM" id="SSF48452">
    <property type="entry name" value="TPR-like"/>
    <property type="match status" value="2"/>
</dbReference>
<dbReference type="EMBL" id="RQJO01000016">
    <property type="protein sequence ID" value="RRA98126.1"/>
    <property type="molecule type" value="Genomic_DNA"/>
</dbReference>
<dbReference type="PANTHER" id="PTHR43065:SF42">
    <property type="entry name" value="TWO-COMPONENT SENSOR PPRA"/>
    <property type="match status" value="1"/>
</dbReference>
<evidence type="ECO:0000313" key="8">
    <source>
        <dbReference type="EMBL" id="RRA98126.1"/>
    </source>
</evidence>
<dbReference type="AlphaFoldDB" id="A0A3P1BAH3"/>
<dbReference type="OrthoDB" id="9806995at2"/>
<keyword evidence="9" id="KW-1185">Reference proteome</keyword>